<evidence type="ECO:0000313" key="5">
    <source>
        <dbReference type="EMBL" id="RCK57007.1"/>
    </source>
</evidence>
<keyword evidence="1" id="KW-0805">Transcription regulation</keyword>
<reference evidence="5 6" key="1">
    <citation type="submission" date="2018-07" db="EMBL/GenBank/DDBJ databases">
        <title>Microbacterium endoborsara sp. nov., a novel actinobacterium isolated from Borszczowia aralocaspica.</title>
        <authorList>
            <person name="An D."/>
        </authorList>
    </citation>
    <scope>NUCLEOTIDE SEQUENCE [LARGE SCALE GENOMIC DNA]</scope>
    <source>
        <strain evidence="5 6">C1.15228</strain>
    </source>
</reference>
<dbReference type="Gene3D" id="3.40.50.2300">
    <property type="match status" value="2"/>
</dbReference>
<comment type="caution">
    <text evidence="5">The sequence shown here is derived from an EMBL/GenBank/DDBJ whole genome shotgun (WGS) entry which is preliminary data.</text>
</comment>
<keyword evidence="6" id="KW-1185">Reference proteome</keyword>
<dbReference type="InterPro" id="IPR046335">
    <property type="entry name" value="LacI/GalR-like_sensor"/>
</dbReference>
<organism evidence="5 6">
    <name type="scientific">Microbacterium sorbitolivorans</name>
    <dbReference type="NCBI Taxonomy" id="1867410"/>
    <lineage>
        <taxon>Bacteria</taxon>
        <taxon>Bacillati</taxon>
        <taxon>Actinomycetota</taxon>
        <taxon>Actinomycetes</taxon>
        <taxon>Micrococcales</taxon>
        <taxon>Microbacteriaceae</taxon>
        <taxon>Microbacterium</taxon>
    </lineage>
</organism>
<dbReference type="Pfam" id="PF13377">
    <property type="entry name" value="Peripla_BP_3"/>
    <property type="match status" value="1"/>
</dbReference>
<dbReference type="InterPro" id="IPR028082">
    <property type="entry name" value="Peripla_BP_I"/>
</dbReference>
<proteinExistence type="predicted"/>
<evidence type="ECO:0000313" key="6">
    <source>
        <dbReference type="Proteomes" id="UP000253508"/>
    </source>
</evidence>
<dbReference type="AlphaFoldDB" id="A0A367XTQ5"/>
<dbReference type="Pfam" id="PF00356">
    <property type="entry name" value="LacI"/>
    <property type="match status" value="1"/>
</dbReference>
<dbReference type="Proteomes" id="UP000253508">
    <property type="component" value="Unassembled WGS sequence"/>
</dbReference>
<dbReference type="Gene3D" id="1.10.260.40">
    <property type="entry name" value="lambda repressor-like DNA-binding domains"/>
    <property type="match status" value="1"/>
</dbReference>
<dbReference type="EMBL" id="QORO01000005">
    <property type="protein sequence ID" value="RCK57007.1"/>
    <property type="molecule type" value="Genomic_DNA"/>
</dbReference>
<feature type="domain" description="HTH lacI-type" evidence="4">
    <location>
        <begin position="15"/>
        <end position="70"/>
    </location>
</feature>
<evidence type="ECO:0000256" key="1">
    <source>
        <dbReference type="ARBA" id="ARBA00023015"/>
    </source>
</evidence>
<dbReference type="InterPro" id="IPR000843">
    <property type="entry name" value="HTH_LacI"/>
</dbReference>
<keyword evidence="3" id="KW-0804">Transcription</keyword>
<dbReference type="GO" id="GO:0003700">
    <property type="term" value="F:DNA-binding transcription factor activity"/>
    <property type="evidence" value="ECO:0007669"/>
    <property type="project" value="TreeGrafter"/>
</dbReference>
<dbReference type="PROSITE" id="PS50932">
    <property type="entry name" value="HTH_LACI_2"/>
    <property type="match status" value="1"/>
</dbReference>
<sequence>MPSRTPGGRGRAGRVTIADVAASAGVSTSTASLAFRGSDRVLGETRDRILAAAAALGYDGPHPVASSLRSGRSGIVGIVVAERVGLAFQNPVALATMDGLSERLDSVGYGQLLLPGRARPLPHPDPLRSLPVDAVVFATRGEEFDQLLPLVRARRVPIVGIEGPHADDVTLVEIDDAGGMTQIAEHVATLGHRRVGVVMRTTQPGETHEPGPAVPILEGIDEITNETIRGRLEAVARVFPGAVRVEAGGRDSAAGNAAAHALLALGDAPSAILAQNDILAAGAVSAARERGLDVPRDVTVTGFDGIEVPWLDIPLTTVKQPLRGRGREAGRIVDELLNGGSPASVMLPVSFRAGATAAPPRVLTS</sequence>
<protein>
    <submittedName>
        <fullName evidence="5">LacI family transcriptional regulator</fullName>
    </submittedName>
</protein>
<dbReference type="OrthoDB" id="5171752at2"/>
<name>A0A367XTQ5_9MICO</name>
<evidence type="ECO:0000256" key="3">
    <source>
        <dbReference type="ARBA" id="ARBA00023163"/>
    </source>
</evidence>
<dbReference type="PANTHER" id="PTHR30146:SF138">
    <property type="entry name" value="TRANSCRIPTIONAL REGULATORY PROTEIN"/>
    <property type="match status" value="1"/>
</dbReference>
<dbReference type="CDD" id="cd01392">
    <property type="entry name" value="HTH_LacI"/>
    <property type="match status" value="1"/>
</dbReference>
<dbReference type="SMART" id="SM00354">
    <property type="entry name" value="HTH_LACI"/>
    <property type="match status" value="1"/>
</dbReference>
<dbReference type="InterPro" id="IPR010982">
    <property type="entry name" value="Lambda_DNA-bd_dom_sf"/>
</dbReference>
<dbReference type="GO" id="GO:0000976">
    <property type="term" value="F:transcription cis-regulatory region binding"/>
    <property type="evidence" value="ECO:0007669"/>
    <property type="project" value="TreeGrafter"/>
</dbReference>
<dbReference type="SUPFAM" id="SSF47413">
    <property type="entry name" value="lambda repressor-like DNA-binding domains"/>
    <property type="match status" value="1"/>
</dbReference>
<dbReference type="PANTHER" id="PTHR30146">
    <property type="entry name" value="LACI-RELATED TRANSCRIPTIONAL REPRESSOR"/>
    <property type="match status" value="1"/>
</dbReference>
<accession>A0A367XTQ5</accession>
<dbReference type="SUPFAM" id="SSF53822">
    <property type="entry name" value="Periplasmic binding protein-like I"/>
    <property type="match status" value="1"/>
</dbReference>
<keyword evidence="2" id="KW-0238">DNA-binding</keyword>
<dbReference type="RefSeq" id="WP_114118448.1">
    <property type="nucleotide sequence ID" value="NZ_BMHU01000005.1"/>
</dbReference>
<evidence type="ECO:0000256" key="2">
    <source>
        <dbReference type="ARBA" id="ARBA00023125"/>
    </source>
</evidence>
<gene>
    <name evidence="5" type="ORF">DTO57_11830</name>
</gene>
<evidence type="ECO:0000259" key="4">
    <source>
        <dbReference type="PROSITE" id="PS50932"/>
    </source>
</evidence>